<protein>
    <recommendedName>
        <fullName evidence="5">ShKT domain-containing protein</fullName>
    </recommendedName>
</protein>
<evidence type="ECO:0000313" key="4">
    <source>
        <dbReference type="Proteomes" id="UP001054902"/>
    </source>
</evidence>
<keyword evidence="2" id="KW-0732">Signal</keyword>
<proteinExistence type="predicted"/>
<feature type="compositionally biased region" description="Low complexity" evidence="1">
    <location>
        <begin position="342"/>
        <end position="357"/>
    </location>
</feature>
<dbReference type="Proteomes" id="UP001054902">
    <property type="component" value="Unassembled WGS sequence"/>
</dbReference>
<organism evidence="3 4">
    <name type="scientific">Chaetoceros tenuissimus</name>
    <dbReference type="NCBI Taxonomy" id="426638"/>
    <lineage>
        <taxon>Eukaryota</taxon>
        <taxon>Sar</taxon>
        <taxon>Stramenopiles</taxon>
        <taxon>Ochrophyta</taxon>
        <taxon>Bacillariophyta</taxon>
        <taxon>Coscinodiscophyceae</taxon>
        <taxon>Chaetocerotophycidae</taxon>
        <taxon>Chaetocerotales</taxon>
        <taxon>Chaetocerotaceae</taxon>
        <taxon>Chaetoceros</taxon>
    </lineage>
</organism>
<evidence type="ECO:0000313" key="3">
    <source>
        <dbReference type="EMBL" id="GFH50016.1"/>
    </source>
</evidence>
<comment type="caution">
    <text evidence="3">The sequence shown here is derived from an EMBL/GenBank/DDBJ whole genome shotgun (WGS) entry which is preliminary data.</text>
</comment>
<reference evidence="3 4" key="1">
    <citation type="journal article" date="2021" name="Sci. Rep.">
        <title>The genome of the diatom Chaetoceros tenuissimus carries an ancient integrated fragment of an extant virus.</title>
        <authorList>
            <person name="Hongo Y."/>
            <person name="Kimura K."/>
            <person name="Takaki Y."/>
            <person name="Yoshida Y."/>
            <person name="Baba S."/>
            <person name="Kobayashi G."/>
            <person name="Nagasaki K."/>
            <person name="Hano T."/>
            <person name="Tomaru Y."/>
        </authorList>
    </citation>
    <scope>NUCLEOTIDE SEQUENCE [LARGE SCALE GENOMIC DNA]</scope>
    <source>
        <strain evidence="3 4">NIES-3715</strain>
    </source>
</reference>
<evidence type="ECO:0000256" key="2">
    <source>
        <dbReference type="SAM" id="SignalP"/>
    </source>
</evidence>
<feature type="signal peptide" evidence="2">
    <location>
        <begin position="1"/>
        <end position="22"/>
    </location>
</feature>
<gene>
    <name evidence="3" type="ORF">CTEN210_06492</name>
</gene>
<evidence type="ECO:0000256" key="1">
    <source>
        <dbReference type="SAM" id="MobiDB-lite"/>
    </source>
</evidence>
<dbReference type="AlphaFoldDB" id="A0AAD3CRT3"/>
<evidence type="ECO:0008006" key="5">
    <source>
        <dbReference type="Google" id="ProtNLM"/>
    </source>
</evidence>
<feature type="chain" id="PRO_5042206076" description="ShKT domain-containing protein" evidence="2">
    <location>
        <begin position="23"/>
        <end position="416"/>
    </location>
</feature>
<feature type="region of interest" description="Disordered" evidence="1">
    <location>
        <begin position="340"/>
        <end position="393"/>
    </location>
</feature>
<dbReference type="EMBL" id="BLLK01000038">
    <property type="protein sequence ID" value="GFH50016.1"/>
    <property type="molecule type" value="Genomic_DNA"/>
</dbReference>
<name>A0AAD3CRT3_9STRA</name>
<accession>A0AAD3CRT3</accession>
<keyword evidence="4" id="KW-1185">Reference proteome</keyword>
<feature type="compositionally biased region" description="Low complexity" evidence="1">
    <location>
        <begin position="364"/>
        <end position="375"/>
    </location>
</feature>
<sequence length="416" mass="46411">MNAFLKIYFAILAFMLPATINAECIDNATFTFITKAGFEQDCNWIQEKVERAERYCVSTHPYYNFNVYKNCPLACSNVPSVTYTDTDGHEFPLIHSGDMRPCSWITYNSERKEKRMDKYCNFDKQMMYCPATCGCAANDDDAPTTSPSELRCTDLPETYKFKAVRGGEGPYTCGWLTQSNKEDANQRRKELYCTEEHQLYACAKTCGLCTKEPSSAPTTECRKDTTSFFFELENGKVKNCEWITKNDANFKKRFDKYCYRGHVKGACGSSCNFCNCEDNDEFRFSTNRGKQVGCTWLTEKDDKIDGRISKYCYENSNPQVATQIGNECVSSCGFCSESSDTPSDVPSDQPSLSPSDQPSDDTDPSTLSPTKAPTRGPTPRPTSRPTSSPSNCPVTCGLCGERPSSSPTISAVPSGE</sequence>